<sequence length="277" mass="29875">MDHPEGSEVNKATEDEEPSSSVGFGPAETPTEKPICGRRKSLWDRLCLFRKHSSGDLHSRLKTRKLLGVGETDDGEIHRSKISQLLGHNEHLFLKFPRGFWPATQAQVAAIFVQGLLFVFIPQKAAEYGLFPGAAVVAEGCTGCSSSLRLAGVAMTCLAYGLHQGMRTFEFDKVQGRSCLVAIILFNSLTAASSLWASASSGILFTKRSIFSAGARIILALTSGAYLQALNSTNSHNSAAIRRGSSTFSREPTSSPIVKCAPDVEELRQTEANKKSA</sequence>
<evidence type="ECO:0000313" key="10">
    <source>
        <dbReference type="Proteomes" id="UP000678499"/>
    </source>
</evidence>
<dbReference type="Pfam" id="PF14936">
    <property type="entry name" value="p53-inducible11"/>
    <property type="match status" value="1"/>
</dbReference>
<keyword evidence="3" id="KW-0597">Phosphoprotein</keyword>
<proteinExistence type="predicted"/>
<dbReference type="PANTHER" id="PTHR31584">
    <property type="entry name" value="TUMOR PROTEIN P53-INDUCIBLE PROTEIN 11"/>
    <property type="match status" value="1"/>
</dbReference>
<evidence type="ECO:0000256" key="6">
    <source>
        <dbReference type="ARBA" id="ARBA00023136"/>
    </source>
</evidence>
<name>A0A7R9BR46_9CRUS</name>
<accession>A0A7R9BR46</accession>
<keyword evidence="4" id="KW-0812">Transmembrane</keyword>
<evidence type="ECO:0000256" key="7">
    <source>
        <dbReference type="ARBA" id="ARBA00032100"/>
    </source>
</evidence>
<reference evidence="9" key="1">
    <citation type="submission" date="2020-11" db="EMBL/GenBank/DDBJ databases">
        <authorList>
            <person name="Tran Van P."/>
        </authorList>
    </citation>
    <scope>NUCLEOTIDE SEQUENCE</scope>
</reference>
<keyword evidence="6" id="KW-0472">Membrane</keyword>
<keyword evidence="10" id="KW-1185">Reference proteome</keyword>
<organism evidence="9">
    <name type="scientific">Notodromas monacha</name>
    <dbReference type="NCBI Taxonomy" id="399045"/>
    <lineage>
        <taxon>Eukaryota</taxon>
        <taxon>Metazoa</taxon>
        <taxon>Ecdysozoa</taxon>
        <taxon>Arthropoda</taxon>
        <taxon>Crustacea</taxon>
        <taxon>Oligostraca</taxon>
        <taxon>Ostracoda</taxon>
        <taxon>Podocopa</taxon>
        <taxon>Podocopida</taxon>
        <taxon>Cypridocopina</taxon>
        <taxon>Cypridoidea</taxon>
        <taxon>Cyprididae</taxon>
        <taxon>Notodromas</taxon>
    </lineage>
</organism>
<evidence type="ECO:0000313" key="9">
    <source>
        <dbReference type="EMBL" id="CAD7278476.1"/>
    </source>
</evidence>
<dbReference type="AlphaFoldDB" id="A0A7R9BR46"/>
<evidence type="ECO:0000256" key="1">
    <source>
        <dbReference type="ARBA" id="ARBA00004141"/>
    </source>
</evidence>
<feature type="region of interest" description="Disordered" evidence="8">
    <location>
        <begin position="1"/>
        <end position="33"/>
    </location>
</feature>
<comment type="subcellular location">
    <subcellularLocation>
        <location evidence="1">Membrane</location>
        <topology evidence="1">Multi-pass membrane protein</topology>
    </subcellularLocation>
</comment>
<evidence type="ECO:0000256" key="8">
    <source>
        <dbReference type="SAM" id="MobiDB-lite"/>
    </source>
</evidence>
<evidence type="ECO:0000256" key="4">
    <source>
        <dbReference type="ARBA" id="ARBA00022692"/>
    </source>
</evidence>
<dbReference type="Proteomes" id="UP000678499">
    <property type="component" value="Unassembled WGS sequence"/>
</dbReference>
<dbReference type="EMBL" id="OA883282">
    <property type="protein sequence ID" value="CAD7278476.1"/>
    <property type="molecule type" value="Genomic_DNA"/>
</dbReference>
<evidence type="ECO:0000256" key="2">
    <source>
        <dbReference type="ARBA" id="ARBA00019449"/>
    </source>
</evidence>
<feature type="compositionally biased region" description="Basic and acidic residues" evidence="8">
    <location>
        <begin position="1"/>
        <end position="13"/>
    </location>
</feature>
<dbReference type="InterPro" id="IPR028266">
    <property type="entry name" value="TP53I11"/>
</dbReference>
<keyword evidence="5" id="KW-1133">Transmembrane helix</keyword>
<dbReference type="PANTHER" id="PTHR31584:SF1">
    <property type="entry name" value="TUMOR PROTEIN P53-INDUCIBLE PROTEIN 11"/>
    <property type="match status" value="1"/>
</dbReference>
<protein>
    <recommendedName>
        <fullName evidence="2">Tumor protein p53-inducible protein 11</fullName>
    </recommendedName>
    <alternativeName>
        <fullName evidence="7">p53-induced gene 11 protein</fullName>
    </alternativeName>
</protein>
<evidence type="ECO:0000256" key="3">
    <source>
        <dbReference type="ARBA" id="ARBA00022553"/>
    </source>
</evidence>
<dbReference type="EMBL" id="CAJPEX010001245">
    <property type="protein sequence ID" value="CAG0918628.1"/>
    <property type="molecule type" value="Genomic_DNA"/>
</dbReference>
<gene>
    <name evidence="9" type="ORF">NMOB1V02_LOCUS6178</name>
</gene>
<evidence type="ECO:0000256" key="5">
    <source>
        <dbReference type="ARBA" id="ARBA00022989"/>
    </source>
</evidence>
<dbReference type="GO" id="GO:0016020">
    <property type="term" value="C:membrane"/>
    <property type="evidence" value="ECO:0007669"/>
    <property type="project" value="UniProtKB-SubCell"/>
</dbReference>
<dbReference type="OrthoDB" id="6243248at2759"/>